<dbReference type="InterPro" id="IPR011006">
    <property type="entry name" value="CheY-like_superfamily"/>
</dbReference>
<organism evidence="1">
    <name type="scientific">marine sediment metagenome</name>
    <dbReference type="NCBI Taxonomy" id="412755"/>
    <lineage>
        <taxon>unclassified sequences</taxon>
        <taxon>metagenomes</taxon>
        <taxon>ecological metagenomes</taxon>
    </lineage>
</organism>
<protein>
    <recommendedName>
        <fullName evidence="2">Response regulatory domain-containing protein</fullName>
    </recommendedName>
</protein>
<accession>A0A0F9VHE4</accession>
<evidence type="ECO:0008006" key="2">
    <source>
        <dbReference type="Google" id="ProtNLM"/>
    </source>
</evidence>
<gene>
    <name evidence="1" type="ORF">LCGC14_0083730</name>
</gene>
<evidence type="ECO:0000313" key="1">
    <source>
        <dbReference type="EMBL" id="KKO04546.1"/>
    </source>
</evidence>
<proteinExistence type="predicted"/>
<dbReference type="EMBL" id="LAZR01000022">
    <property type="protein sequence ID" value="KKO04546.1"/>
    <property type="molecule type" value="Genomic_DNA"/>
</dbReference>
<name>A0A0F9VHE4_9ZZZZ</name>
<dbReference type="SUPFAM" id="SSF52172">
    <property type="entry name" value="CheY-like"/>
    <property type="match status" value="1"/>
</dbReference>
<dbReference type="AlphaFoldDB" id="A0A0F9VHE4"/>
<sequence length="118" mass="13118">METIGLILVVAPDRDFRKSLEFALEAEMYEVDSHAGLSSALASPRVRWLDCAIVDEKAVRDHTSEWDALERLGAPVIFLMDKRPPPTDFAQLTILTKPFLGNALIQTVENIAGRPATR</sequence>
<dbReference type="Gene3D" id="3.40.50.2300">
    <property type="match status" value="1"/>
</dbReference>
<reference evidence="1" key="1">
    <citation type="journal article" date="2015" name="Nature">
        <title>Complex archaea that bridge the gap between prokaryotes and eukaryotes.</title>
        <authorList>
            <person name="Spang A."/>
            <person name="Saw J.H."/>
            <person name="Jorgensen S.L."/>
            <person name="Zaremba-Niedzwiedzka K."/>
            <person name="Martijn J."/>
            <person name="Lind A.E."/>
            <person name="van Eijk R."/>
            <person name="Schleper C."/>
            <person name="Guy L."/>
            <person name="Ettema T.J."/>
        </authorList>
    </citation>
    <scope>NUCLEOTIDE SEQUENCE</scope>
</reference>
<comment type="caution">
    <text evidence="1">The sequence shown here is derived from an EMBL/GenBank/DDBJ whole genome shotgun (WGS) entry which is preliminary data.</text>
</comment>